<dbReference type="OrthoDB" id="5456309at2"/>
<evidence type="ECO:0000313" key="3">
    <source>
        <dbReference type="Proteomes" id="UP000315750"/>
    </source>
</evidence>
<evidence type="ECO:0000256" key="1">
    <source>
        <dbReference type="SAM" id="SignalP"/>
    </source>
</evidence>
<dbReference type="RefSeq" id="WP_145248333.1">
    <property type="nucleotide sequence ID" value="NZ_CP036278.1"/>
</dbReference>
<dbReference type="KEGG" id="amuc:Pan181_34860"/>
<protein>
    <recommendedName>
        <fullName evidence="4">DUF1571 domain-containing protein</fullName>
    </recommendedName>
</protein>
<keyword evidence="3" id="KW-1185">Reference proteome</keyword>
<dbReference type="Pfam" id="PF07608">
    <property type="entry name" value="DUF1571"/>
    <property type="match status" value="1"/>
</dbReference>
<feature type="chain" id="PRO_5021868048" description="DUF1571 domain-containing protein" evidence="1">
    <location>
        <begin position="27"/>
        <end position="304"/>
    </location>
</feature>
<name>A0A518ARC1_9BACT</name>
<sequence precursor="true">MSAKLAPQHLTAILALLTAAPLLANAQEQRGTNITEPIFRVARETPAKPVSAHAISAEAMKAAADKEFFDLTQQAGEHPLAPAKRFAERVRDHIDTNVQDYKCLFIKMERIDGVMQDTSYIDMRVLQDPFAVHLVFRSPKKGQECLYVEGQNDNKLLARGNGMLSLAGVLHLDPNGTRAMDGNRHPITMAGISHLTDKMIEIANDDMRYGECEVKTYLDAKLDKRPTVMVEIIHPVPRKEFKFHKARIYVDKELRIPVRYEAYDWKQDKNGKPELTELYMYSQIKLNNGFTAANFKESDPAVFK</sequence>
<accession>A0A518ARC1</accession>
<organism evidence="2 3">
    <name type="scientific">Aeoliella mucimassa</name>
    <dbReference type="NCBI Taxonomy" id="2527972"/>
    <lineage>
        <taxon>Bacteria</taxon>
        <taxon>Pseudomonadati</taxon>
        <taxon>Planctomycetota</taxon>
        <taxon>Planctomycetia</taxon>
        <taxon>Pirellulales</taxon>
        <taxon>Lacipirellulaceae</taxon>
        <taxon>Aeoliella</taxon>
    </lineage>
</organism>
<dbReference type="AlphaFoldDB" id="A0A518ARC1"/>
<dbReference type="EMBL" id="CP036278">
    <property type="protein sequence ID" value="QDU57271.1"/>
    <property type="molecule type" value="Genomic_DNA"/>
</dbReference>
<feature type="signal peptide" evidence="1">
    <location>
        <begin position="1"/>
        <end position="26"/>
    </location>
</feature>
<keyword evidence="1" id="KW-0732">Signal</keyword>
<evidence type="ECO:0000313" key="2">
    <source>
        <dbReference type="EMBL" id="QDU57271.1"/>
    </source>
</evidence>
<dbReference type="InterPro" id="IPR011465">
    <property type="entry name" value="DUF1571"/>
</dbReference>
<gene>
    <name evidence="2" type="ORF">Pan181_34860</name>
</gene>
<reference evidence="2 3" key="1">
    <citation type="submission" date="2019-02" db="EMBL/GenBank/DDBJ databases">
        <title>Deep-cultivation of Planctomycetes and their phenomic and genomic characterization uncovers novel biology.</title>
        <authorList>
            <person name="Wiegand S."/>
            <person name="Jogler M."/>
            <person name="Boedeker C."/>
            <person name="Pinto D."/>
            <person name="Vollmers J."/>
            <person name="Rivas-Marin E."/>
            <person name="Kohn T."/>
            <person name="Peeters S.H."/>
            <person name="Heuer A."/>
            <person name="Rast P."/>
            <person name="Oberbeckmann S."/>
            <person name="Bunk B."/>
            <person name="Jeske O."/>
            <person name="Meyerdierks A."/>
            <person name="Storesund J.E."/>
            <person name="Kallscheuer N."/>
            <person name="Luecker S."/>
            <person name="Lage O.M."/>
            <person name="Pohl T."/>
            <person name="Merkel B.J."/>
            <person name="Hornburger P."/>
            <person name="Mueller R.-W."/>
            <person name="Bruemmer F."/>
            <person name="Labrenz M."/>
            <person name="Spormann A.M."/>
            <person name="Op den Camp H."/>
            <person name="Overmann J."/>
            <person name="Amann R."/>
            <person name="Jetten M.S.M."/>
            <person name="Mascher T."/>
            <person name="Medema M.H."/>
            <person name="Devos D.P."/>
            <person name="Kaster A.-K."/>
            <person name="Ovreas L."/>
            <person name="Rohde M."/>
            <person name="Galperin M.Y."/>
            <person name="Jogler C."/>
        </authorList>
    </citation>
    <scope>NUCLEOTIDE SEQUENCE [LARGE SCALE GENOMIC DNA]</scope>
    <source>
        <strain evidence="2 3">Pan181</strain>
    </source>
</reference>
<evidence type="ECO:0008006" key="4">
    <source>
        <dbReference type="Google" id="ProtNLM"/>
    </source>
</evidence>
<dbReference type="Proteomes" id="UP000315750">
    <property type="component" value="Chromosome"/>
</dbReference>
<proteinExistence type="predicted"/>